<keyword evidence="11 15" id="KW-0067">ATP-binding</keyword>
<dbReference type="PROSITE" id="PS00742">
    <property type="entry name" value="PEP_ENZYMES_2"/>
    <property type="match status" value="1"/>
</dbReference>
<feature type="domain" description="PEP-utilising enzyme C-terminal" evidence="18">
    <location>
        <begin position="490"/>
        <end position="797"/>
    </location>
</feature>
<dbReference type="EC" id="2.7.9.2" evidence="5 15"/>
<dbReference type="InterPro" id="IPR023151">
    <property type="entry name" value="PEP_util_CS"/>
</dbReference>
<keyword evidence="12 15" id="KW-0460">Magnesium</keyword>
<name>E6X3E9_NITSE</name>
<evidence type="ECO:0000256" key="15">
    <source>
        <dbReference type="PIRNR" id="PIRNR000854"/>
    </source>
</evidence>
<dbReference type="Pfam" id="PF01326">
    <property type="entry name" value="PPDK_N"/>
    <property type="match status" value="1"/>
</dbReference>
<dbReference type="FunFam" id="3.50.30.10:FF:000002">
    <property type="entry name" value="Phosphoenolpyruvate synthase"/>
    <property type="match status" value="1"/>
</dbReference>
<keyword evidence="8 15" id="KW-0479">Metal-binding</keyword>
<dbReference type="GO" id="GO:0005524">
    <property type="term" value="F:ATP binding"/>
    <property type="evidence" value="ECO:0007669"/>
    <property type="project" value="UniProtKB-KW"/>
</dbReference>
<evidence type="ECO:0000256" key="9">
    <source>
        <dbReference type="ARBA" id="ARBA00022741"/>
    </source>
</evidence>
<evidence type="ECO:0000256" key="1">
    <source>
        <dbReference type="ARBA" id="ARBA00001946"/>
    </source>
</evidence>
<protein>
    <recommendedName>
        <fullName evidence="6 15">Phosphoenolpyruvate synthase</fullName>
        <shortName evidence="15">PEP synthase</shortName>
        <ecNumber evidence="5 15">2.7.9.2</ecNumber>
    </recommendedName>
    <alternativeName>
        <fullName evidence="13 15">Pyruvate, water dikinase</fullName>
    </alternativeName>
</protein>
<comment type="similarity">
    <text evidence="4 15">Belongs to the PEP-utilizing enzyme family.</text>
</comment>
<dbReference type="RefSeq" id="WP_013553920.1">
    <property type="nucleotide sequence ID" value="NC_014935.1"/>
</dbReference>
<dbReference type="HOGENOM" id="CLU_007308_6_2_7"/>
<gene>
    <name evidence="19" type="ordered locus">Nitsa_0967</name>
</gene>
<evidence type="ECO:0000256" key="8">
    <source>
        <dbReference type="ARBA" id="ARBA00022723"/>
    </source>
</evidence>
<dbReference type="InterPro" id="IPR000121">
    <property type="entry name" value="PEP_util_C"/>
</dbReference>
<dbReference type="InterPro" id="IPR018274">
    <property type="entry name" value="PEP_util_AS"/>
</dbReference>
<dbReference type="Proteomes" id="UP000008633">
    <property type="component" value="Chromosome"/>
</dbReference>
<dbReference type="Gene3D" id="3.30.1490.20">
    <property type="entry name" value="ATP-grasp fold, A domain"/>
    <property type="match status" value="1"/>
</dbReference>
<dbReference type="NCBIfam" id="TIGR01418">
    <property type="entry name" value="PEP_synth"/>
    <property type="match status" value="1"/>
</dbReference>
<reference evidence="19 20" key="1">
    <citation type="journal article" date="2011" name="Stand. Genomic Sci.">
        <title>Complete genome sequence of Nitratifractor salsuginis type strain (E9I37-1).</title>
        <authorList>
            <person name="Anderson I."/>
            <person name="Sikorski J."/>
            <person name="Zeytun A."/>
            <person name="Nolan M."/>
            <person name="Lapidus A."/>
            <person name="Lucas S."/>
            <person name="Hammon N."/>
            <person name="Deshpande S."/>
            <person name="Cheng J.F."/>
            <person name="Tapia R."/>
            <person name="Han C."/>
            <person name="Goodwin L."/>
            <person name="Pitluck S."/>
            <person name="Liolios K."/>
            <person name="Pagani I."/>
            <person name="Ivanova N."/>
            <person name="Huntemann M."/>
            <person name="Mavromatis K."/>
            <person name="Ovchinikova G."/>
            <person name="Pati A."/>
            <person name="Chen A."/>
            <person name="Palaniappan K."/>
            <person name="Land M."/>
            <person name="Hauser L."/>
            <person name="Brambilla E.M."/>
            <person name="Ngatchou-Djao O.D."/>
            <person name="Rohde M."/>
            <person name="Tindall B.J."/>
            <person name="Goker M."/>
            <person name="Detter J.C."/>
            <person name="Woyke T."/>
            <person name="Bristow J."/>
            <person name="Eisen J.A."/>
            <person name="Markowitz V."/>
            <person name="Hugenholtz P."/>
            <person name="Klenk H.P."/>
            <person name="Kyrpides N.C."/>
        </authorList>
    </citation>
    <scope>NUCLEOTIDE SEQUENCE [LARGE SCALE GENOMIC DNA]</scope>
    <source>
        <strain evidence="20">DSM 16511 / JCM 12458 / E9I37-1</strain>
    </source>
</reference>
<dbReference type="NCBIfam" id="NF005057">
    <property type="entry name" value="PRK06464.1"/>
    <property type="match status" value="1"/>
</dbReference>
<dbReference type="STRING" id="749222.Nitsa_0967"/>
<dbReference type="GO" id="GO:0008986">
    <property type="term" value="F:pyruvate, water dikinase activity"/>
    <property type="evidence" value="ECO:0007669"/>
    <property type="project" value="UniProtKB-EC"/>
</dbReference>
<dbReference type="InterPro" id="IPR036637">
    <property type="entry name" value="Phosphohistidine_dom_sf"/>
</dbReference>
<dbReference type="Gene3D" id="3.50.30.10">
    <property type="entry name" value="Phosphohistidine domain"/>
    <property type="match status" value="1"/>
</dbReference>
<dbReference type="InterPro" id="IPR002192">
    <property type="entry name" value="PPDK_AMP/ATP-bd"/>
</dbReference>
<dbReference type="GO" id="GO:0046872">
    <property type="term" value="F:metal ion binding"/>
    <property type="evidence" value="ECO:0007669"/>
    <property type="project" value="UniProtKB-KW"/>
</dbReference>
<dbReference type="eggNOG" id="COG1080">
    <property type="taxonomic scope" value="Bacteria"/>
</dbReference>
<evidence type="ECO:0000256" key="5">
    <source>
        <dbReference type="ARBA" id="ARBA00011996"/>
    </source>
</evidence>
<comment type="pathway">
    <text evidence="3 15">Carbohydrate biosynthesis; gluconeogenesis.</text>
</comment>
<accession>E6X3E9</accession>
<comment type="function">
    <text evidence="2 15">Catalyzes the phosphorylation of pyruvate to phosphoenolpyruvate.</text>
</comment>
<dbReference type="InterPro" id="IPR040442">
    <property type="entry name" value="Pyrv_kinase-like_dom_sf"/>
</dbReference>
<organism evidence="19 20">
    <name type="scientific">Nitratifractor salsuginis (strain DSM 16511 / JCM 12458 / E9I37-1)</name>
    <dbReference type="NCBI Taxonomy" id="749222"/>
    <lineage>
        <taxon>Bacteria</taxon>
        <taxon>Pseudomonadati</taxon>
        <taxon>Campylobacterota</taxon>
        <taxon>Epsilonproteobacteria</taxon>
        <taxon>Campylobacterales</taxon>
        <taxon>Sulfurovaceae</taxon>
        <taxon>Nitratifractor</taxon>
    </lineage>
</organism>
<evidence type="ECO:0000259" key="18">
    <source>
        <dbReference type="Pfam" id="PF02896"/>
    </source>
</evidence>
<evidence type="ECO:0000256" key="14">
    <source>
        <dbReference type="ARBA" id="ARBA00047700"/>
    </source>
</evidence>
<keyword evidence="10 15" id="KW-0418">Kinase</keyword>
<comment type="cofactor">
    <cofactor evidence="1 15">
        <name>Mg(2+)</name>
        <dbReference type="ChEBI" id="CHEBI:18420"/>
    </cofactor>
</comment>
<dbReference type="Gene3D" id="3.20.20.60">
    <property type="entry name" value="Phosphoenolpyruvate-binding domains"/>
    <property type="match status" value="1"/>
</dbReference>
<dbReference type="PIRSF" id="PIRSF000854">
    <property type="entry name" value="PEP_synthase"/>
    <property type="match status" value="1"/>
</dbReference>
<evidence type="ECO:0000256" key="11">
    <source>
        <dbReference type="ARBA" id="ARBA00022840"/>
    </source>
</evidence>
<feature type="domain" description="PEP-utilising enzyme mobile" evidence="16">
    <location>
        <begin position="394"/>
        <end position="465"/>
    </location>
</feature>
<evidence type="ECO:0000256" key="4">
    <source>
        <dbReference type="ARBA" id="ARBA00007837"/>
    </source>
</evidence>
<evidence type="ECO:0000259" key="17">
    <source>
        <dbReference type="Pfam" id="PF01326"/>
    </source>
</evidence>
<feature type="domain" description="Pyruvate phosphate dikinase AMP/ATP-binding" evidence="17">
    <location>
        <begin position="17"/>
        <end position="353"/>
    </location>
</feature>
<evidence type="ECO:0000313" key="19">
    <source>
        <dbReference type="EMBL" id="ADV46226.1"/>
    </source>
</evidence>
<dbReference type="PRINTS" id="PR01736">
    <property type="entry name" value="PHPHTRNFRASE"/>
</dbReference>
<dbReference type="SUPFAM" id="SSF56059">
    <property type="entry name" value="Glutathione synthetase ATP-binding domain-like"/>
    <property type="match status" value="1"/>
</dbReference>
<evidence type="ECO:0000256" key="7">
    <source>
        <dbReference type="ARBA" id="ARBA00022679"/>
    </source>
</evidence>
<dbReference type="InterPro" id="IPR008279">
    <property type="entry name" value="PEP-util_enz_mobile_dom"/>
</dbReference>
<dbReference type="GO" id="GO:0006094">
    <property type="term" value="P:gluconeogenesis"/>
    <property type="evidence" value="ECO:0007669"/>
    <property type="project" value="UniProtKB-UniPathway"/>
</dbReference>
<evidence type="ECO:0000313" key="20">
    <source>
        <dbReference type="Proteomes" id="UP000008633"/>
    </source>
</evidence>
<dbReference type="Pfam" id="PF00391">
    <property type="entry name" value="PEP-utilizers"/>
    <property type="match status" value="1"/>
</dbReference>
<dbReference type="Pfam" id="PF02896">
    <property type="entry name" value="PEP-utilizers_C"/>
    <property type="match status" value="1"/>
</dbReference>
<dbReference type="FunFam" id="3.30.470.20:FF:000017">
    <property type="entry name" value="Phosphoenolpyruvate synthase"/>
    <property type="match status" value="1"/>
</dbReference>
<reference evidence="20" key="2">
    <citation type="submission" date="2011-01" db="EMBL/GenBank/DDBJ databases">
        <title>The complete genome of Nitratifractor salsuginis DSM 16511.</title>
        <authorList>
            <consortium name="US DOE Joint Genome Institute (JGI-PGF)"/>
            <person name="Lucas S."/>
            <person name="Copeland A."/>
            <person name="Lapidus A."/>
            <person name="Bruce D."/>
            <person name="Goodwin L."/>
            <person name="Pitluck S."/>
            <person name="Kyrpides N."/>
            <person name="Mavromatis K."/>
            <person name="Ivanova N."/>
            <person name="Mikhailova N."/>
            <person name="Zeytun A."/>
            <person name="Detter J.C."/>
            <person name="Tapia R."/>
            <person name="Han C."/>
            <person name="Land M."/>
            <person name="Hauser L."/>
            <person name="Markowitz V."/>
            <person name="Cheng J.-F."/>
            <person name="Hugenholtz P."/>
            <person name="Woyke T."/>
            <person name="Wu D."/>
            <person name="Tindall B."/>
            <person name="Schuetze A."/>
            <person name="Brambilla E."/>
            <person name="Klenk H.-P."/>
            <person name="Eisen J.A."/>
        </authorList>
    </citation>
    <scope>NUCLEOTIDE SEQUENCE [LARGE SCALE GENOMIC DNA]</scope>
    <source>
        <strain evidence="20">DSM 16511 / JCM 12458 / E9I37-1</strain>
    </source>
</reference>
<dbReference type="PANTHER" id="PTHR43030:SF1">
    <property type="entry name" value="PHOSPHOENOLPYRUVATE SYNTHASE"/>
    <property type="match status" value="1"/>
</dbReference>
<keyword evidence="9 15" id="KW-0547">Nucleotide-binding</keyword>
<dbReference type="Gene3D" id="3.30.470.20">
    <property type="entry name" value="ATP-grasp fold, B domain"/>
    <property type="match status" value="1"/>
</dbReference>
<dbReference type="InterPro" id="IPR013815">
    <property type="entry name" value="ATP_grasp_subdomain_1"/>
</dbReference>
<dbReference type="eggNOG" id="COG0574">
    <property type="taxonomic scope" value="Bacteria"/>
</dbReference>
<evidence type="ECO:0000256" key="12">
    <source>
        <dbReference type="ARBA" id="ARBA00022842"/>
    </source>
</evidence>
<evidence type="ECO:0000256" key="13">
    <source>
        <dbReference type="ARBA" id="ARBA00033470"/>
    </source>
</evidence>
<dbReference type="PANTHER" id="PTHR43030">
    <property type="entry name" value="PHOSPHOENOLPYRUVATE SYNTHASE"/>
    <property type="match status" value="1"/>
</dbReference>
<evidence type="ECO:0000256" key="2">
    <source>
        <dbReference type="ARBA" id="ARBA00002988"/>
    </source>
</evidence>
<evidence type="ECO:0000256" key="10">
    <source>
        <dbReference type="ARBA" id="ARBA00022777"/>
    </source>
</evidence>
<dbReference type="AlphaFoldDB" id="E6X3E9"/>
<evidence type="ECO:0000256" key="3">
    <source>
        <dbReference type="ARBA" id="ARBA00004742"/>
    </source>
</evidence>
<dbReference type="EMBL" id="CP002452">
    <property type="protein sequence ID" value="ADV46226.1"/>
    <property type="molecule type" value="Genomic_DNA"/>
</dbReference>
<sequence length="805" mass="89849">MSQFVKWFEEIGIEDVPEVGGKNASLGEMYRNLTGEGVRVPHGFAVTATAYRHVLEYNGLEPKLHAILDGLDYDDVKALQEAGAKCRELIHNAKLPEDLKEEILSNYGKLKEEYGENVSLAVRSSATAEDSPEASFAGQNDTYLNIKGDEALLDAYKRCLASNFTDRSLHYKHDNDFDWAKVYLSVVVMKMVRSDLGASGVMFSLDTETGFRDVVFINAAYGLGENVVQGTIDPDSFYVHKPTYEKGYRAVLKRRLGKKELKMVFTDTLNTDNIAVEYTKNVPTSEEERSHYCISDDDVMVLADYAIKVERHYSEKAGYQKPMDMEWAKDGEDGHLYMVQARPETVQSQKKGTILEIYHLKERGKVLVSGRAVGTKIGQGRVHYIPDVKHLSEFKPGEVLVADTTTPDWEPVMKTAAAIVTNKGGRTCHAAIVSRELGIPAVVGAEGATEILKDGQEVTVSCAEGETGYVYEGLLLFEIEKVDLSDLPKPKTEIMMNLGNPDQAFSLASLPVDGIGLARMEFIINEYIKAHPMALKHPEKVDEETRRKLEELSRAYEDMVDFFVKTLSEGVATIAAAVYPKPCVVRMSDFKTNEYATLLGGKFFEPEEDNPMIGFRGAARYTHPAYEEGFALECAAMKRAREVIGMENIILMIPFCRRVPEGEKVVETMAKYGLKKGEKDLKIYVMCEIPNNVIQIDEFSKTFDGFSIGSNDLTQLTLGVDRDSEIVAFDYDERDPGVLKMIEMAVKGCQRNHRHSGICGQAPSDYPEVAEFLVKLGIDSMSLNPDSVLRTIQDVVKLEEKLGRK</sequence>
<dbReference type="UniPathway" id="UPA00138"/>
<comment type="catalytic activity">
    <reaction evidence="14 15">
        <text>pyruvate + ATP + H2O = phosphoenolpyruvate + AMP + phosphate + 2 H(+)</text>
        <dbReference type="Rhea" id="RHEA:11364"/>
        <dbReference type="ChEBI" id="CHEBI:15361"/>
        <dbReference type="ChEBI" id="CHEBI:15377"/>
        <dbReference type="ChEBI" id="CHEBI:15378"/>
        <dbReference type="ChEBI" id="CHEBI:30616"/>
        <dbReference type="ChEBI" id="CHEBI:43474"/>
        <dbReference type="ChEBI" id="CHEBI:58702"/>
        <dbReference type="ChEBI" id="CHEBI:456215"/>
        <dbReference type="EC" id="2.7.9.2"/>
    </reaction>
</comment>
<keyword evidence="20" id="KW-1185">Reference proteome</keyword>
<dbReference type="PROSITE" id="PS00370">
    <property type="entry name" value="PEP_ENZYMES_PHOS_SITE"/>
    <property type="match status" value="1"/>
</dbReference>
<dbReference type="InterPro" id="IPR006319">
    <property type="entry name" value="PEP_synth"/>
</dbReference>
<dbReference type="OrthoDB" id="9765468at2"/>
<dbReference type="FunFam" id="3.30.1490.20:FF:000010">
    <property type="entry name" value="Phosphoenolpyruvate synthase"/>
    <property type="match status" value="1"/>
</dbReference>
<dbReference type="KEGG" id="nsa:Nitsa_0967"/>
<dbReference type="SUPFAM" id="SSF52009">
    <property type="entry name" value="Phosphohistidine domain"/>
    <property type="match status" value="1"/>
</dbReference>
<dbReference type="InterPro" id="IPR015813">
    <property type="entry name" value="Pyrv/PenolPyrv_kinase-like_dom"/>
</dbReference>
<evidence type="ECO:0000259" key="16">
    <source>
        <dbReference type="Pfam" id="PF00391"/>
    </source>
</evidence>
<proteinExistence type="inferred from homology"/>
<keyword evidence="7 15" id="KW-0808">Transferase</keyword>
<dbReference type="SUPFAM" id="SSF51621">
    <property type="entry name" value="Phosphoenolpyruvate/pyruvate domain"/>
    <property type="match status" value="1"/>
</dbReference>
<evidence type="ECO:0000256" key="6">
    <source>
        <dbReference type="ARBA" id="ARBA00021623"/>
    </source>
</evidence>